<dbReference type="OrthoDB" id="3395440at2"/>
<accession>A0A285GN07</accession>
<name>A0A285GN07_9ACTN</name>
<gene>
    <name evidence="1" type="ORF">SAMN05421748_10288</name>
</gene>
<keyword evidence="2" id="KW-1185">Reference proteome</keyword>
<proteinExistence type="predicted"/>
<dbReference type="EMBL" id="OBDY01000002">
    <property type="protein sequence ID" value="SNY23731.1"/>
    <property type="molecule type" value="Genomic_DNA"/>
</dbReference>
<sequence>MAEPQVTLDPQSLNPVEEKLRGPLEDQLTSALQAATDRLRHEYAGQSVDEVTAMLLDGTKAGLHPDIAAGFHPDHYQLRQVAEAIVAGR</sequence>
<organism evidence="1 2">
    <name type="scientific">Paractinoplanes atraurantiacus</name>
    <dbReference type="NCBI Taxonomy" id="1036182"/>
    <lineage>
        <taxon>Bacteria</taxon>
        <taxon>Bacillati</taxon>
        <taxon>Actinomycetota</taxon>
        <taxon>Actinomycetes</taxon>
        <taxon>Micromonosporales</taxon>
        <taxon>Micromonosporaceae</taxon>
        <taxon>Paractinoplanes</taxon>
    </lineage>
</organism>
<dbReference type="Proteomes" id="UP000219612">
    <property type="component" value="Unassembled WGS sequence"/>
</dbReference>
<evidence type="ECO:0000313" key="1">
    <source>
        <dbReference type="EMBL" id="SNY23731.1"/>
    </source>
</evidence>
<protein>
    <submittedName>
        <fullName evidence="1">Uncharacterized protein</fullName>
    </submittedName>
</protein>
<dbReference type="AlphaFoldDB" id="A0A285GN07"/>
<reference evidence="1 2" key="1">
    <citation type="submission" date="2017-09" db="EMBL/GenBank/DDBJ databases">
        <authorList>
            <person name="Ehlers B."/>
            <person name="Leendertz F.H."/>
        </authorList>
    </citation>
    <scope>NUCLEOTIDE SEQUENCE [LARGE SCALE GENOMIC DNA]</scope>
    <source>
        <strain evidence="1 2">CGMCC 4.6857</strain>
    </source>
</reference>
<dbReference type="RefSeq" id="WP_097318870.1">
    <property type="nucleotide sequence ID" value="NZ_OBDY01000002.1"/>
</dbReference>
<evidence type="ECO:0000313" key="2">
    <source>
        <dbReference type="Proteomes" id="UP000219612"/>
    </source>
</evidence>